<comment type="caution">
    <text evidence="1">The sequence shown here is derived from an EMBL/GenBank/DDBJ whole genome shotgun (WGS) entry which is preliminary data.</text>
</comment>
<sequence length="334" mass="36115">MAIPVPDFSRPATWRVHVAHTPPGQPPAAPRLPLAFEPFLFLTPAHQALQPHGLATLACFLEDVGAGYTVAQLYVVLDAAGPGLARSPGQASFGGVQLAPGLPASALLPLLEAAEAALRQHQQIQLELRGYASCYDPAGAAALAEALGAHGYRVALSEDSYYLATAHDYETHLHRSERRRLQRCRRAGLVVEQEPPYLVPAAYEFIAACRQERGQSLSLPRARIEALFRAFPRQHFLFSVRKPGSGDWAALSVAIQVNSRVVYNLYHASPLSENDLSPVVLLNEGLHAYARSSGAAAVDLGTSMLASGPNEPLLRFKRNLGGVADQRLTWQKTL</sequence>
<gene>
    <name evidence="1" type="ORF">ACFSDX_08870</name>
</gene>
<dbReference type="SUPFAM" id="SSF55729">
    <property type="entry name" value="Acyl-CoA N-acyltransferases (Nat)"/>
    <property type="match status" value="1"/>
</dbReference>
<accession>A0ABW4QSR0</accession>
<protein>
    <recommendedName>
        <fullName evidence="3">GNAT family N-acetyltransferase</fullName>
    </recommendedName>
</protein>
<dbReference type="InterPro" id="IPR016181">
    <property type="entry name" value="Acyl_CoA_acyltransferase"/>
</dbReference>
<organism evidence="1 2">
    <name type="scientific">Hymenobacter bucti</name>
    <dbReference type="NCBI Taxonomy" id="1844114"/>
    <lineage>
        <taxon>Bacteria</taxon>
        <taxon>Pseudomonadati</taxon>
        <taxon>Bacteroidota</taxon>
        <taxon>Cytophagia</taxon>
        <taxon>Cytophagales</taxon>
        <taxon>Hymenobacteraceae</taxon>
        <taxon>Hymenobacter</taxon>
    </lineage>
</organism>
<reference evidence="2" key="1">
    <citation type="journal article" date="2019" name="Int. J. Syst. Evol. Microbiol.">
        <title>The Global Catalogue of Microorganisms (GCM) 10K type strain sequencing project: providing services to taxonomists for standard genome sequencing and annotation.</title>
        <authorList>
            <consortium name="The Broad Institute Genomics Platform"/>
            <consortium name="The Broad Institute Genome Sequencing Center for Infectious Disease"/>
            <person name="Wu L."/>
            <person name="Ma J."/>
        </authorList>
    </citation>
    <scope>NUCLEOTIDE SEQUENCE [LARGE SCALE GENOMIC DNA]</scope>
    <source>
        <strain evidence="2">CGMCC 1.15795</strain>
    </source>
</reference>
<proteinExistence type="predicted"/>
<evidence type="ECO:0000313" key="2">
    <source>
        <dbReference type="Proteomes" id="UP001597197"/>
    </source>
</evidence>
<keyword evidence="2" id="KW-1185">Reference proteome</keyword>
<dbReference type="RefSeq" id="WP_382312976.1">
    <property type="nucleotide sequence ID" value="NZ_JBHUFD010000003.1"/>
</dbReference>
<evidence type="ECO:0008006" key="3">
    <source>
        <dbReference type="Google" id="ProtNLM"/>
    </source>
</evidence>
<dbReference type="EMBL" id="JBHUFD010000003">
    <property type="protein sequence ID" value="MFD1872539.1"/>
    <property type="molecule type" value="Genomic_DNA"/>
</dbReference>
<name>A0ABW4QSR0_9BACT</name>
<evidence type="ECO:0000313" key="1">
    <source>
        <dbReference type="EMBL" id="MFD1872539.1"/>
    </source>
</evidence>
<dbReference type="Proteomes" id="UP001597197">
    <property type="component" value="Unassembled WGS sequence"/>
</dbReference>
<dbReference type="Gene3D" id="3.40.630.30">
    <property type="match status" value="1"/>
</dbReference>